<comment type="caution">
    <text evidence="2">The sequence shown here is derived from an EMBL/GenBank/DDBJ whole genome shotgun (WGS) entry which is preliminary data.</text>
</comment>
<dbReference type="EMBL" id="PSZM01000037">
    <property type="protein sequence ID" value="PQL92641.1"/>
    <property type="molecule type" value="Genomic_DNA"/>
</dbReference>
<dbReference type="InterPro" id="IPR014710">
    <property type="entry name" value="RmlC-like_jellyroll"/>
</dbReference>
<evidence type="ECO:0000313" key="2">
    <source>
        <dbReference type="EMBL" id="PQL92641.1"/>
    </source>
</evidence>
<reference evidence="2 3" key="1">
    <citation type="submission" date="2018-02" db="EMBL/GenBank/DDBJ databases">
        <title>Genome sequences of Apibacter spp., gut symbionts of Asian honey bees.</title>
        <authorList>
            <person name="Kwong W.K."/>
            <person name="Steele M.I."/>
            <person name="Moran N.A."/>
        </authorList>
    </citation>
    <scope>NUCLEOTIDE SEQUENCE [LARGE SCALE GENOMIC DNA]</scope>
    <source>
        <strain evidence="3">wkB301</strain>
    </source>
</reference>
<organism evidence="2 3">
    <name type="scientific">Apibacter adventoris</name>
    <dbReference type="NCBI Taxonomy" id="1679466"/>
    <lineage>
        <taxon>Bacteria</taxon>
        <taxon>Pseudomonadati</taxon>
        <taxon>Bacteroidota</taxon>
        <taxon>Flavobacteriia</taxon>
        <taxon>Flavobacteriales</taxon>
        <taxon>Weeksellaceae</taxon>
        <taxon>Apibacter</taxon>
    </lineage>
</organism>
<dbReference type="Proteomes" id="UP000238042">
    <property type="component" value="Unassembled WGS sequence"/>
</dbReference>
<dbReference type="InterPro" id="IPR011051">
    <property type="entry name" value="RmlC_Cupin_sf"/>
</dbReference>
<sequence length="132" mass="15507">MKKIELPKIQDSRGNLSFFEYPNQIPFEIERTYWIYDVPNGEIRGGHAFKEQQEFILALSGSFDLVLHDGKKETIISLNRSHVGIFISKLVWREIRNFSTNSLALVVSDKKYDENDYIRDYNKFLKLSNESI</sequence>
<dbReference type="AlphaFoldDB" id="A0A2S8ACF5"/>
<evidence type="ECO:0000259" key="1">
    <source>
        <dbReference type="Pfam" id="PF05523"/>
    </source>
</evidence>
<evidence type="ECO:0000313" key="3">
    <source>
        <dbReference type="Proteomes" id="UP000238042"/>
    </source>
</evidence>
<protein>
    <recommendedName>
        <fullName evidence="1">Sugar 3,4-ketoisomerase QdtA cupin domain-containing protein</fullName>
    </recommendedName>
</protein>
<feature type="domain" description="Sugar 3,4-ketoisomerase QdtA cupin" evidence="1">
    <location>
        <begin position="2"/>
        <end position="127"/>
    </location>
</feature>
<dbReference type="OrthoDB" id="9795513at2"/>
<proteinExistence type="predicted"/>
<accession>A0A2S8ACF5</accession>
<dbReference type="CDD" id="cd20292">
    <property type="entry name" value="cupin_QdtA-like"/>
    <property type="match status" value="1"/>
</dbReference>
<dbReference type="InterPro" id="IPR008894">
    <property type="entry name" value="QdtA_cupin_dom"/>
</dbReference>
<dbReference type="RefSeq" id="WP_105246852.1">
    <property type="nucleotide sequence ID" value="NZ_PSZM01000037.1"/>
</dbReference>
<dbReference type="SUPFAM" id="SSF51182">
    <property type="entry name" value="RmlC-like cupins"/>
    <property type="match status" value="1"/>
</dbReference>
<name>A0A2S8ACF5_9FLAO</name>
<dbReference type="Pfam" id="PF05523">
    <property type="entry name" value="FdtA"/>
    <property type="match status" value="1"/>
</dbReference>
<dbReference type="Gene3D" id="2.60.120.10">
    <property type="entry name" value="Jelly Rolls"/>
    <property type="match status" value="1"/>
</dbReference>
<keyword evidence="3" id="KW-1185">Reference proteome</keyword>
<gene>
    <name evidence="2" type="ORF">C4S77_06360</name>
</gene>